<keyword evidence="3" id="KW-1185">Reference proteome</keyword>
<gene>
    <name evidence="2" type="ORF">CCAM_LOCUS13773</name>
</gene>
<reference evidence="2 3" key="1">
    <citation type="submission" date="2018-04" db="EMBL/GenBank/DDBJ databases">
        <authorList>
            <person name="Vogel A."/>
        </authorList>
    </citation>
    <scope>NUCLEOTIDE SEQUENCE [LARGE SCALE GENOMIC DNA]</scope>
</reference>
<name>A0A484L6L3_9ASTE</name>
<sequence length="304" mass="35018">MAPTLFLFCVEYFSRLMKMMVKQRKFSYHLLCATEKITHIAFADDLMLFSRGDVTSVTVLADALRHFSQFSGLHINPHKSNIYLAGEIKDNKDDILNLVQFPVGKLPVRYLGLPLTSQRASERDFAPLLAKVEENIHRWNSKTLSRAGRVELIKSVIQGIQSFWLQAFPVHKSVLNRITTICRTFLWGSKFSKVAWSDICKPTKEEGLGLRDSYTWNQAFLVKNLWNIASRKDTLWVKWAHSVYLRGREIWSWTPKKGDSHLFKRLSIARDTMIEKCGGLDNIEEYMQGLCHNGAFNTSKLSKV</sequence>
<dbReference type="PANTHER" id="PTHR33116">
    <property type="entry name" value="REVERSE TRANSCRIPTASE ZINC-BINDING DOMAIN-CONTAINING PROTEIN-RELATED-RELATED"/>
    <property type="match status" value="1"/>
</dbReference>
<dbReference type="PROSITE" id="PS50878">
    <property type="entry name" value="RT_POL"/>
    <property type="match status" value="1"/>
</dbReference>
<dbReference type="PANTHER" id="PTHR33116:SF84">
    <property type="entry name" value="RNA-DIRECTED DNA POLYMERASE"/>
    <property type="match status" value="1"/>
</dbReference>
<dbReference type="EMBL" id="OOIL02001104">
    <property type="protein sequence ID" value="VFQ71997.1"/>
    <property type="molecule type" value="Genomic_DNA"/>
</dbReference>
<organism evidence="2 3">
    <name type="scientific">Cuscuta campestris</name>
    <dbReference type="NCBI Taxonomy" id="132261"/>
    <lineage>
        <taxon>Eukaryota</taxon>
        <taxon>Viridiplantae</taxon>
        <taxon>Streptophyta</taxon>
        <taxon>Embryophyta</taxon>
        <taxon>Tracheophyta</taxon>
        <taxon>Spermatophyta</taxon>
        <taxon>Magnoliopsida</taxon>
        <taxon>eudicotyledons</taxon>
        <taxon>Gunneridae</taxon>
        <taxon>Pentapetalae</taxon>
        <taxon>asterids</taxon>
        <taxon>lamiids</taxon>
        <taxon>Solanales</taxon>
        <taxon>Convolvulaceae</taxon>
        <taxon>Cuscuteae</taxon>
        <taxon>Cuscuta</taxon>
        <taxon>Cuscuta subgen. Grammica</taxon>
        <taxon>Cuscuta sect. Cleistogrammica</taxon>
    </lineage>
</organism>
<dbReference type="Pfam" id="PF00078">
    <property type="entry name" value="RVT_1"/>
    <property type="match status" value="1"/>
</dbReference>
<feature type="domain" description="Reverse transcriptase" evidence="1">
    <location>
        <begin position="1"/>
        <end position="115"/>
    </location>
</feature>
<proteinExistence type="predicted"/>
<dbReference type="OrthoDB" id="1751077at2759"/>
<evidence type="ECO:0000313" key="2">
    <source>
        <dbReference type="EMBL" id="VFQ71997.1"/>
    </source>
</evidence>
<dbReference type="AlphaFoldDB" id="A0A484L6L3"/>
<accession>A0A484L6L3</accession>
<evidence type="ECO:0000259" key="1">
    <source>
        <dbReference type="PROSITE" id="PS50878"/>
    </source>
</evidence>
<evidence type="ECO:0000313" key="3">
    <source>
        <dbReference type="Proteomes" id="UP000595140"/>
    </source>
</evidence>
<dbReference type="InterPro" id="IPR000477">
    <property type="entry name" value="RT_dom"/>
</dbReference>
<dbReference type="Proteomes" id="UP000595140">
    <property type="component" value="Unassembled WGS sequence"/>
</dbReference>
<protein>
    <recommendedName>
        <fullName evidence="1">Reverse transcriptase domain-containing protein</fullName>
    </recommendedName>
</protein>